<sequence>MMSRMSQNDPSAAPVDDLLFRYLEESGEKPADAVLEELCAESPSLAGELRALVGILNDTGLAEPGAGQETLGPYRLLRRLGAGGMGVVYLAAHADDGRHVALKIVRPEQLFFEPARERFRREIDAVARLSHAGIAAIHDGGESRGVPYFAQEYVEGASLEIILQSLLDREASRLTGADMALALERALWKTQTVASGPGTFFAGGWAEVCARIGLAAADALEHAHSRGILHRDIKPSNLLLTPGGRVVLVDFGLAALADGARLTRTGSILGSMPYLAPELIDGGKATVASDVYSLGVTLYELAALSLPFVAQHPDELRRQILLGDPVRPRRRNAEIPRDLETIIGGALEGRPGHRYPSAAAFSSDLQAFLSARRISMKPPGLWRRSVKVARKHPTASSIGVALATLLTAGPLAYGLIQARNVRAVESLNRQLSEAVVGQGQALESADRHFTLAIDAVHHLLEQFSDSALDEFPALAPLRLAAIERALETFKTLGVERGEDAGLIRETALATRARGDALYDLSRLEESLAAQRHHVELLERLMEKGPLEWKENADLWFEMGVGHARVGRTLAQLRRPLDATVEHRRAMDATCNAIALAPANPDPRLALVSHQTNLAMSQSDAALFDEARATGDECIQAAKALRCEFPGDARAFEVLARALRQRYSPPLVEASSESRLPALERARTALRAALAMAPRDREVQNDLNRVDFMAAQVHVANGRLLEARSILEACRVEAEALAHQFPAFDHYTGDVLDICGLLAHVARLQGEWELARSAMREVADASDDLALRSPDNLPSASDARSAHVNLANVYINSPDLGQERFELALGSLDRASEWHELLLSRVADEVDGPQAAFQITYNKVVVEGQLGRWAEAESLARTLSTMSTRDPFDQRLIADAWCEVRIAMERAATDFDADGSLVQRRDQAQENALLWIESAVAAGYSDRDELGSTPALDFLRDHARFIALLASIPVEAR</sequence>
<dbReference type="CDD" id="cd14014">
    <property type="entry name" value="STKc_PknB_like"/>
    <property type="match status" value="1"/>
</dbReference>
<feature type="domain" description="Protein kinase" evidence="6">
    <location>
        <begin position="74"/>
        <end position="369"/>
    </location>
</feature>
<dbReference type="EC" id="2.7.11.1" evidence="7"/>
<dbReference type="EMBL" id="CP036434">
    <property type="protein sequence ID" value="QDV07977.1"/>
    <property type="molecule type" value="Genomic_DNA"/>
</dbReference>
<name>A0A518EV57_9BACT</name>
<evidence type="ECO:0000256" key="3">
    <source>
        <dbReference type="ARBA" id="ARBA00022777"/>
    </source>
</evidence>
<dbReference type="GO" id="GO:0004674">
    <property type="term" value="F:protein serine/threonine kinase activity"/>
    <property type="evidence" value="ECO:0007669"/>
    <property type="project" value="UniProtKB-EC"/>
</dbReference>
<keyword evidence="3 7" id="KW-0418">Kinase</keyword>
<dbReference type="SMART" id="SM00220">
    <property type="entry name" value="S_TKc"/>
    <property type="match status" value="1"/>
</dbReference>
<dbReference type="Gene3D" id="1.10.510.10">
    <property type="entry name" value="Transferase(Phosphotransferase) domain 1"/>
    <property type="match status" value="1"/>
</dbReference>
<dbReference type="PANTHER" id="PTHR43289">
    <property type="entry name" value="MITOGEN-ACTIVATED PROTEIN KINASE KINASE KINASE 20-RELATED"/>
    <property type="match status" value="1"/>
</dbReference>
<evidence type="ECO:0000256" key="4">
    <source>
        <dbReference type="ARBA" id="ARBA00022840"/>
    </source>
</evidence>
<keyword evidence="8" id="KW-1185">Reference proteome</keyword>
<dbReference type="InterPro" id="IPR017441">
    <property type="entry name" value="Protein_kinase_ATP_BS"/>
</dbReference>
<dbReference type="PROSITE" id="PS00107">
    <property type="entry name" value="PROTEIN_KINASE_ATP"/>
    <property type="match status" value="1"/>
</dbReference>
<dbReference type="OrthoDB" id="6111975at2"/>
<keyword evidence="1 7" id="KW-0808">Transferase</keyword>
<dbReference type="GO" id="GO:0005524">
    <property type="term" value="F:ATP binding"/>
    <property type="evidence" value="ECO:0007669"/>
    <property type="project" value="UniProtKB-UniRule"/>
</dbReference>
<evidence type="ECO:0000256" key="5">
    <source>
        <dbReference type="PROSITE-ProRule" id="PRU10141"/>
    </source>
</evidence>
<dbReference type="Proteomes" id="UP000320390">
    <property type="component" value="Chromosome"/>
</dbReference>
<dbReference type="Pfam" id="PF00069">
    <property type="entry name" value="Pkinase"/>
    <property type="match status" value="1"/>
</dbReference>
<dbReference type="Gene3D" id="1.25.40.10">
    <property type="entry name" value="Tetratricopeptide repeat domain"/>
    <property type="match status" value="2"/>
</dbReference>
<keyword evidence="2 5" id="KW-0547">Nucleotide-binding</keyword>
<dbReference type="PROSITE" id="PS00108">
    <property type="entry name" value="PROTEIN_KINASE_ST"/>
    <property type="match status" value="1"/>
</dbReference>
<protein>
    <submittedName>
        <fullName evidence="7">Serine/threonine-protein kinase PrkC</fullName>
        <ecNumber evidence="7">2.7.11.1</ecNumber>
    </submittedName>
</protein>
<dbReference type="InterPro" id="IPR011990">
    <property type="entry name" value="TPR-like_helical_dom_sf"/>
</dbReference>
<dbReference type="InterPro" id="IPR008271">
    <property type="entry name" value="Ser/Thr_kinase_AS"/>
</dbReference>
<organism evidence="7 8">
    <name type="scientific">Saltatorellus ferox</name>
    <dbReference type="NCBI Taxonomy" id="2528018"/>
    <lineage>
        <taxon>Bacteria</taxon>
        <taxon>Pseudomonadati</taxon>
        <taxon>Planctomycetota</taxon>
        <taxon>Planctomycetia</taxon>
        <taxon>Planctomycetia incertae sedis</taxon>
        <taxon>Saltatorellus</taxon>
    </lineage>
</organism>
<evidence type="ECO:0000313" key="8">
    <source>
        <dbReference type="Proteomes" id="UP000320390"/>
    </source>
</evidence>
<keyword evidence="4 5" id="KW-0067">ATP-binding</keyword>
<dbReference type="PROSITE" id="PS50011">
    <property type="entry name" value="PROTEIN_KINASE_DOM"/>
    <property type="match status" value="1"/>
</dbReference>
<dbReference type="PANTHER" id="PTHR43289:SF34">
    <property type="entry name" value="SERINE_THREONINE-PROTEIN KINASE YBDM-RELATED"/>
    <property type="match status" value="1"/>
</dbReference>
<gene>
    <name evidence="7" type="primary">prkC_15</name>
    <name evidence="7" type="ORF">Poly30_35130</name>
</gene>
<dbReference type="Gene3D" id="3.30.200.20">
    <property type="entry name" value="Phosphorylase Kinase, domain 1"/>
    <property type="match status" value="1"/>
</dbReference>
<feature type="binding site" evidence="5">
    <location>
        <position position="103"/>
    </location>
    <ligand>
        <name>ATP</name>
        <dbReference type="ChEBI" id="CHEBI:30616"/>
    </ligand>
</feature>
<proteinExistence type="predicted"/>
<dbReference type="InterPro" id="IPR000719">
    <property type="entry name" value="Prot_kinase_dom"/>
</dbReference>
<evidence type="ECO:0000256" key="2">
    <source>
        <dbReference type="ARBA" id="ARBA00022741"/>
    </source>
</evidence>
<dbReference type="InterPro" id="IPR011009">
    <property type="entry name" value="Kinase-like_dom_sf"/>
</dbReference>
<dbReference type="AlphaFoldDB" id="A0A518EV57"/>
<accession>A0A518EV57</accession>
<evidence type="ECO:0000313" key="7">
    <source>
        <dbReference type="EMBL" id="QDV07977.1"/>
    </source>
</evidence>
<reference evidence="7 8" key="1">
    <citation type="submission" date="2019-02" db="EMBL/GenBank/DDBJ databases">
        <title>Deep-cultivation of Planctomycetes and their phenomic and genomic characterization uncovers novel biology.</title>
        <authorList>
            <person name="Wiegand S."/>
            <person name="Jogler M."/>
            <person name="Boedeker C."/>
            <person name="Pinto D."/>
            <person name="Vollmers J."/>
            <person name="Rivas-Marin E."/>
            <person name="Kohn T."/>
            <person name="Peeters S.H."/>
            <person name="Heuer A."/>
            <person name="Rast P."/>
            <person name="Oberbeckmann S."/>
            <person name="Bunk B."/>
            <person name="Jeske O."/>
            <person name="Meyerdierks A."/>
            <person name="Storesund J.E."/>
            <person name="Kallscheuer N."/>
            <person name="Luecker S."/>
            <person name="Lage O.M."/>
            <person name="Pohl T."/>
            <person name="Merkel B.J."/>
            <person name="Hornburger P."/>
            <person name="Mueller R.-W."/>
            <person name="Bruemmer F."/>
            <person name="Labrenz M."/>
            <person name="Spormann A.M."/>
            <person name="Op den Camp H."/>
            <person name="Overmann J."/>
            <person name="Amann R."/>
            <person name="Jetten M.S.M."/>
            <person name="Mascher T."/>
            <person name="Medema M.H."/>
            <person name="Devos D.P."/>
            <person name="Kaster A.-K."/>
            <person name="Ovreas L."/>
            <person name="Rohde M."/>
            <person name="Galperin M.Y."/>
            <person name="Jogler C."/>
        </authorList>
    </citation>
    <scope>NUCLEOTIDE SEQUENCE [LARGE SCALE GENOMIC DNA]</scope>
    <source>
        <strain evidence="7 8">Poly30</strain>
    </source>
</reference>
<evidence type="ECO:0000259" key="6">
    <source>
        <dbReference type="PROSITE" id="PS50011"/>
    </source>
</evidence>
<dbReference type="SUPFAM" id="SSF56112">
    <property type="entry name" value="Protein kinase-like (PK-like)"/>
    <property type="match status" value="1"/>
</dbReference>
<evidence type="ECO:0000256" key="1">
    <source>
        <dbReference type="ARBA" id="ARBA00022679"/>
    </source>
</evidence>